<dbReference type="Gramene" id="PNT68145">
    <property type="protein sequence ID" value="PNT68145"/>
    <property type="gene ID" value="BRADI_3g36570v3"/>
</dbReference>
<dbReference type="RefSeq" id="XP_024317824.1">
    <property type="nucleotide sequence ID" value="XM_024462056.1"/>
</dbReference>
<dbReference type="Proteomes" id="UP000008810">
    <property type="component" value="Chromosome 3"/>
</dbReference>
<dbReference type="AlphaFoldDB" id="A0A2K2D1I7"/>
<dbReference type="PANTHER" id="PTHR31549:SF32">
    <property type="match status" value="1"/>
</dbReference>
<dbReference type="Pfam" id="PF03140">
    <property type="entry name" value="DUF247"/>
    <property type="match status" value="1"/>
</dbReference>
<keyword evidence="5" id="KW-1185">Reference proteome</keyword>
<feature type="transmembrane region" description="Helical" evidence="1">
    <location>
        <begin position="288"/>
        <end position="309"/>
    </location>
</feature>
<feature type="chain" id="PRO_5044576601" evidence="2">
    <location>
        <begin position="18"/>
        <end position="313"/>
    </location>
</feature>
<evidence type="ECO:0000313" key="5">
    <source>
        <dbReference type="Proteomes" id="UP000008810"/>
    </source>
</evidence>
<gene>
    <name evidence="4" type="primary">LOC112271857</name>
    <name evidence="3" type="ORF">BRADI_3g36570v3</name>
</gene>
<keyword evidence="1" id="KW-0812">Transmembrane</keyword>
<keyword evidence="2" id="KW-0732">Signal</keyword>
<dbReference type="GeneID" id="112271857"/>
<evidence type="ECO:0000313" key="4">
    <source>
        <dbReference type="EnsemblPlants" id="PNT68145"/>
    </source>
</evidence>
<keyword evidence="1" id="KW-0472">Membrane</keyword>
<evidence type="ECO:0000256" key="2">
    <source>
        <dbReference type="SAM" id="SignalP"/>
    </source>
</evidence>
<protein>
    <submittedName>
        <fullName evidence="3 4">Uncharacterized protein</fullName>
    </submittedName>
</protein>
<feature type="signal peptide" evidence="2">
    <location>
        <begin position="1"/>
        <end position="17"/>
    </location>
</feature>
<dbReference type="EnsemblPlants" id="PNT68145">
    <property type="protein sequence ID" value="PNT68145"/>
    <property type="gene ID" value="BRADI_3g36570v3"/>
</dbReference>
<reference evidence="3" key="2">
    <citation type="submission" date="2017-06" db="EMBL/GenBank/DDBJ databases">
        <title>WGS assembly of Brachypodium distachyon.</title>
        <authorList>
            <consortium name="The International Brachypodium Initiative"/>
            <person name="Lucas S."/>
            <person name="Harmon-Smith M."/>
            <person name="Lail K."/>
            <person name="Tice H."/>
            <person name="Grimwood J."/>
            <person name="Bruce D."/>
            <person name="Barry K."/>
            <person name="Shu S."/>
            <person name="Lindquist E."/>
            <person name="Wang M."/>
            <person name="Pitluck S."/>
            <person name="Vogel J.P."/>
            <person name="Garvin D.F."/>
            <person name="Mockler T.C."/>
            <person name="Schmutz J."/>
            <person name="Rokhsar D."/>
            <person name="Bevan M.W."/>
        </authorList>
    </citation>
    <scope>NUCLEOTIDE SEQUENCE</scope>
    <source>
        <strain evidence="3">Bd21</strain>
    </source>
</reference>
<name>A0A2K2D1I7_BRADI</name>
<evidence type="ECO:0000313" key="3">
    <source>
        <dbReference type="EMBL" id="PNT68145.1"/>
    </source>
</evidence>
<evidence type="ECO:0000256" key="1">
    <source>
        <dbReference type="SAM" id="Phobius"/>
    </source>
</evidence>
<reference evidence="3 4" key="1">
    <citation type="journal article" date="2010" name="Nature">
        <title>Genome sequencing and analysis of the model grass Brachypodium distachyon.</title>
        <authorList>
            <consortium name="International Brachypodium Initiative"/>
        </authorList>
    </citation>
    <scope>NUCLEOTIDE SEQUENCE [LARGE SCALE GENOMIC DNA]</scope>
    <source>
        <strain evidence="3">Bd21</strain>
        <strain evidence="4">cv. Bd21</strain>
    </source>
</reference>
<keyword evidence="1" id="KW-1133">Transmembrane helix</keyword>
<organism evidence="3">
    <name type="scientific">Brachypodium distachyon</name>
    <name type="common">Purple false brome</name>
    <name type="synonym">Trachynia distachya</name>
    <dbReference type="NCBI Taxonomy" id="15368"/>
    <lineage>
        <taxon>Eukaryota</taxon>
        <taxon>Viridiplantae</taxon>
        <taxon>Streptophyta</taxon>
        <taxon>Embryophyta</taxon>
        <taxon>Tracheophyta</taxon>
        <taxon>Spermatophyta</taxon>
        <taxon>Magnoliopsida</taxon>
        <taxon>Liliopsida</taxon>
        <taxon>Poales</taxon>
        <taxon>Poaceae</taxon>
        <taxon>BOP clade</taxon>
        <taxon>Pooideae</taxon>
        <taxon>Stipodae</taxon>
        <taxon>Brachypodieae</taxon>
        <taxon>Brachypodium</taxon>
    </lineage>
</organism>
<reference evidence="4" key="3">
    <citation type="submission" date="2018-08" db="UniProtKB">
        <authorList>
            <consortium name="EnsemblPlants"/>
        </authorList>
    </citation>
    <scope>IDENTIFICATION</scope>
    <source>
        <strain evidence="4">cv. Bd21</strain>
    </source>
</reference>
<sequence>MMFFDACFLVQFMIAYAKPDDEMPKDNVWLSSYFDRNCFDILHDVLLLENQVPWIVVQTIMWFTPDINMHLQGFVSKLQGCLQDRQDLEISTDVLDGVTRPPHLLGLFQMCIVGSNESSVGDLIKPFSVSAIELAKIGITLAPNKTTEPAKVSRINIRESRLTAELEMAPLSLNHLCASVLVNMAALELCLPHHFTIGGIEKYAVCSYLRLLAMLMDRGEDVHELRAKNVLHGGGLTNKEVLHFFSTLQCLRPGPLYYRTLQKIETYRQDRPLRVKGYAFLYKYLKKILVAFSVVTGLSGITGMFITALRKGS</sequence>
<dbReference type="EMBL" id="CM000882">
    <property type="protein sequence ID" value="PNT68145.1"/>
    <property type="molecule type" value="Genomic_DNA"/>
</dbReference>
<dbReference type="PANTHER" id="PTHR31549">
    <property type="entry name" value="PROTEIN, PUTATIVE (DUF247)-RELATED-RELATED"/>
    <property type="match status" value="1"/>
</dbReference>
<dbReference type="InterPro" id="IPR004158">
    <property type="entry name" value="DUF247_pln"/>
</dbReference>
<dbReference type="OrthoDB" id="688707at2759"/>
<accession>A0A2K2D1I7</accession>
<proteinExistence type="predicted"/>